<keyword evidence="3" id="KW-1185">Reference proteome</keyword>
<name>A0A9P9EP71_9HYPO</name>
<gene>
    <name evidence="2" type="ORF">EDB81DRAFT_798825</name>
</gene>
<evidence type="ECO:0000256" key="1">
    <source>
        <dbReference type="SAM" id="SignalP"/>
    </source>
</evidence>
<evidence type="ECO:0008006" key="4">
    <source>
        <dbReference type="Google" id="ProtNLM"/>
    </source>
</evidence>
<feature type="signal peptide" evidence="1">
    <location>
        <begin position="1"/>
        <end position="20"/>
    </location>
</feature>
<protein>
    <recommendedName>
        <fullName evidence="4">Secreted protein</fullName>
    </recommendedName>
</protein>
<dbReference type="EMBL" id="JAGMUV010000011">
    <property type="protein sequence ID" value="KAH7140771.1"/>
    <property type="molecule type" value="Genomic_DNA"/>
</dbReference>
<feature type="chain" id="PRO_5040258082" description="Secreted protein" evidence="1">
    <location>
        <begin position="21"/>
        <end position="120"/>
    </location>
</feature>
<reference evidence="2" key="1">
    <citation type="journal article" date="2021" name="Nat. Commun.">
        <title>Genetic determinants of endophytism in the Arabidopsis root mycobiome.</title>
        <authorList>
            <person name="Mesny F."/>
            <person name="Miyauchi S."/>
            <person name="Thiergart T."/>
            <person name="Pickel B."/>
            <person name="Atanasova L."/>
            <person name="Karlsson M."/>
            <person name="Huettel B."/>
            <person name="Barry K.W."/>
            <person name="Haridas S."/>
            <person name="Chen C."/>
            <person name="Bauer D."/>
            <person name="Andreopoulos W."/>
            <person name="Pangilinan J."/>
            <person name="LaButti K."/>
            <person name="Riley R."/>
            <person name="Lipzen A."/>
            <person name="Clum A."/>
            <person name="Drula E."/>
            <person name="Henrissat B."/>
            <person name="Kohler A."/>
            <person name="Grigoriev I.V."/>
            <person name="Martin F.M."/>
            <person name="Hacquard S."/>
        </authorList>
    </citation>
    <scope>NUCLEOTIDE SEQUENCE</scope>
    <source>
        <strain evidence="2">MPI-CAGE-AT-0147</strain>
    </source>
</reference>
<sequence>MPFLLYCIAFFLFSSRLLRIARLVIEAPSLPRLQVRVPAVQPQDPPCAAPAVQAASCLWIRFSTSDRLITRKLVGFFFLPTPVHFLILVCSRNLDSTRTRFRYNKSCLSYTDYHREIYLH</sequence>
<evidence type="ECO:0000313" key="3">
    <source>
        <dbReference type="Proteomes" id="UP000738349"/>
    </source>
</evidence>
<comment type="caution">
    <text evidence="2">The sequence shown here is derived from an EMBL/GenBank/DDBJ whole genome shotgun (WGS) entry which is preliminary data.</text>
</comment>
<accession>A0A9P9EP71</accession>
<dbReference type="Proteomes" id="UP000738349">
    <property type="component" value="Unassembled WGS sequence"/>
</dbReference>
<dbReference type="OrthoDB" id="3357341at2759"/>
<dbReference type="AlphaFoldDB" id="A0A9P9EP71"/>
<keyword evidence="1" id="KW-0732">Signal</keyword>
<evidence type="ECO:0000313" key="2">
    <source>
        <dbReference type="EMBL" id="KAH7140771.1"/>
    </source>
</evidence>
<proteinExistence type="predicted"/>
<organism evidence="2 3">
    <name type="scientific">Dactylonectria macrodidyma</name>
    <dbReference type="NCBI Taxonomy" id="307937"/>
    <lineage>
        <taxon>Eukaryota</taxon>
        <taxon>Fungi</taxon>
        <taxon>Dikarya</taxon>
        <taxon>Ascomycota</taxon>
        <taxon>Pezizomycotina</taxon>
        <taxon>Sordariomycetes</taxon>
        <taxon>Hypocreomycetidae</taxon>
        <taxon>Hypocreales</taxon>
        <taxon>Nectriaceae</taxon>
        <taxon>Dactylonectria</taxon>
    </lineage>
</organism>